<dbReference type="AlphaFoldDB" id="A0A3G2I555"/>
<accession>A0A3G2I555</accession>
<dbReference type="InterPro" id="IPR000073">
    <property type="entry name" value="AB_hydrolase_1"/>
</dbReference>
<name>A0A3G2I555_BUCRM</name>
<sequence length="109" mass="12763">MKSKENLEDLKKLKKIISYEEKPSKKFLKNGLEIILTTDLRLEKNILKIPLLRIYGSLDSLVPKKISKILDKKWPESISIIIEKAAHIPFISHKEKFCSILLEFIKKFN</sequence>
<dbReference type="Pfam" id="PF00561">
    <property type="entry name" value="Abhydrolase_1"/>
    <property type="match status" value="1"/>
</dbReference>
<dbReference type="Proteomes" id="UP000271533">
    <property type="component" value="Chromosome"/>
</dbReference>
<gene>
    <name evidence="2" type="ORF">D8S97_00990</name>
</gene>
<protein>
    <recommendedName>
        <fullName evidence="1">AB hydrolase-1 domain-containing protein</fullName>
    </recommendedName>
</protein>
<dbReference type="OrthoDB" id="9780744at2"/>
<feature type="domain" description="AB hydrolase-1" evidence="1">
    <location>
        <begin position="18"/>
        <end position="93"/>
    </location>
</feature>
<organism evidence="2 3">
    <name type="scientific">Buchnera aphidicola subsp. Rhopalosiphum maidis</name>
    <dbReference type="NCBI Taxonomy" id="118109"/>
    <lineage>
        <taxon>Bacteria</taxon>
        <taxon>Pseudomonadati</taxon>
        <taxon>Pseudomonadota</taxon>
        <taxon>Gammaproteobacteria</taxon>
        <taxon>Enterobacterales</taxon>
        <taxon>Erwiniaceae</taxon>
        <taxon>Buchnera</taxon>
    </lineage>
</organism>
<dbReference type="InterPro" id="IPR029058">
    <property type="entry name" value="AB_hydrolase_fold"/>
</dbReference>
<dbReference type="Gene3D" id="3.40.50.1820">
    <property type="entry name" value="alpha/beta hydrolase"/>
    <property type="match status" value="1"/>
</dbReference>
<evidence type="ECO:0000313" key="2">
    <source>
        <dbReference type="EMBL" id="AYN24546.1"/>
    </source>
</evidence>
<evidence type="ECO:0000259" key="1">
    <source>
        <dbReference type="Pfam" id="PF00561"/>
    </source>
</evidence>
<dbReference type="EMBL" id="CP032759">
    <property type="protein sequence ID" value="AYN24546.1"/>
    <property type="molecule type" value="Genomic_DNA"/>
</dbReference>
<evidence type="ECO:0000313" key="3">
    <source>
        <dbReference type="Proteomes" id="UP000271533"/>
    </source>
</evidence>
<proteinExistence type="predicted"/>
<dbReference type="RefSeq" id="WP_158361050.1">
    <property type="nucleotide sequence ID" value="NZ_CP032759.1"/>
</dbReference>
<reference evidence="2 3" key="1">
    <citation type="submission" date="2018-10" db="EMBL/GenBank/DDBJ databases">
        <title>Genome sequence of the corn leaf aphid (Rhopalosiphum maidis Fitch).</title>
        <authorList>
            <person name="Chen W."/>
            <person name="Shakir S."/>
            <person name="Bigham M."/>
            <person name="Fei Z."/>
            <person name="Jander G."/>
        </authorList>
    </citation>
    <scope>NUCLEOTIDE SEQUENCE [LARGE SCALE GENOMIC DNA]</scope>
    <source>
        <strain evidence="2 3">BTI</strain>
    </source>
</reference>
<dbReference type="SUPFAM" id="SSF53474">
    <property type="entry name" value="alpha/beta-Hydrolases"/>
    <property type="match status" value="1"/>
</dbReference>